<evidence type="ECO:0000313" key="3">
    <source>
        <dbReference type="Proteomes" id="UP000177515"/>
    </source>
</evidence>
<sequence length="99" mass="10910">MVYGTYCRTHPMRPPMLTARFLPAALLAVGMLASPLSWAEQPINTTNISPELYVPKVRSRNGQPPLAHCRQINQEVNGHMVSRRQCITPASIPPDSDGS</sequence>
<keyword evidence="3" id="KW-1185">Reference proteome</keyword>
<gene>
    <name evidence="2" type="ORF">BKK80_08430</name>
</gene>
<accession>A0ABM6F3A4</accession>
<protein>
    <submittedName>
        <fullName evidence="2">Uncharacterized protein</fullName>
    </submittedName>
</protein>
<dbReference type="EMBL" id="CP017754">
    <property type="protein sequence ID" value="AOZ05836.1"/>
    <property type="molecule type" value="Genomic_DNA"/>
</dbReference>
<feature type="signal peptide" evidence="1">
    <location>
        <begin position="1"/>
        <end position="39"/>
    </location>
</feature>
<proteinExistence type="predicted"/>
<reference evidence="2 3" key="1">
    <citation type="submission" date="2016-10" db="EMBL/GenBank/DDBJ databases">
        <title>Complete genome sequences of three Cupriavidus strains isolated from various Malaysian environments.</title>
        <authorList>
            <person name="Abdullah A.A.-A."/>
            <person name="Shafie N.A.H."/>
            <person name="Lau N.S."/>
        </authorList>
    </citation>
    <scope>NUCLEOTIDE SEQUENCE [LARGE SCALE GENOMIC DNA]</scope>
    <source>
        <strain evidence="2 3">USMAA1020</strain>
    </source>
</reference>
<organism evidence="2 3">
    <name type="scientific">Cupriavidus malaysiensis</name>
    <dbReference type="NCBI Taxonomy" id="367825"/>
    <lineage>
        <taxon>Bacteria</taxon>
        <taxon>Pseudomonadati</taxon>
        <taxon>Pseudomonadota</taxon>
        <taxon>Betaproteobacteria</taxon>
        <taxon>Burkholderiales</taxon>
        <taxon>Burkholderiaceae</taxon>
        <taxon>Cupriavidus</taxon>
    </lineage>
</organism>
<evidence type="ECO:0000256" key="1">
    <source>
        <dbReference type="SAM" id="SignalP"/>
    </source>
</evidence>
<feature type="chain" id="PRO_5046099318" evidence="1">
    <location>
        <begin position="40"/>
        <end position="99"/>
    </location>
</feature>
<dbReference type="Proteomes" id="UP000177515">
    <property type="component" value="Chromosome 1"/>
</dbReference>
<evidence type="ECO:0000313" key="2">
    <source>
        <dbReference type="EMBL" id="AOZ05836.1"/>
    </source>
</evidence>
<name>A0ABM6F3A4_9BURK</name>
<keyword evidence="1" id="KW-0732">Signal</keyword>